<feature type="domain" description="ABC-2 type transporter transmembrane" evidence="6">
    <location>
        <begin position="21"/>
        <end position="180"/>
    </location>
</feature>
<keyword evidence="3 5" id="KW-1133">Transmembrane helix</keyword>
<organism evidence="7 8">
    <name type="scientific">Streptococcus sinensis</name>
    <dbReference type="NCBI Taxonomy" id="176090"/>
    <lineage>
        <taxon>Bacteria</taxon>
        <taxon>Bacillati</taxon>
        <taxon>Bacillota</taxon>
        <taxon>Bacilli</taxon>
        <taxon>Lactobacillales</taxon>
        <taxon>Streptococcaceae</taxon>
        <taxon>Streptococcus</taxon>
    </lineage>
</organism>
<gene>
    <name evidence="7" type="ORF">SSIN_0522</name>
</gene>
<evidence type="ECO:0000259" key="6">
    <source>
        <dbReference type="Pfam" id="PF01061"/>
    </source>
</evidence>
<dbReference type="InterPro" id="IPR013525">
    <property type="entry name" value="ABC2_TM"/>
</dbReference>
<feature type="transmembrane region" description="Helical" evidence="5">
    <location>
        <begin position="65"/>
        <end position="90"/>
    </location>
</feature>
<sequence>MKGSWSESSHAKELLDFWLISGTLAVTALTTTLAAFSQQTEDQERKVTADLFITDLGQWGLQFSYLISAFVIGFVMQVFMFAVMLTYFILADKISFNWALLPQLLCLMLLNSLLASLLNALVVPYFKSVNSLGQYATVIGAASGFLVGTYIPIGTLPSLAQNLMKLTPSTYMASLFRQVLMKESLTEVFADQSQLQQEFEKLLGIRIEWQKLLTSQETYYIVGVVLTAAVLLWLGQNWLLNRRMSFK</sequence>
<dbReference type="GO" id="GO:0016020">
    <property type="term" value="C:membrane"/>
    <property type="evidence" value="ECO:0007669"/>
    <property type="project" value="UniProtKB-SubCell"/>
</dbReference>
<dbReference type="PATRIC" id="fig|176090.4.peg.516"/>
<evidence type="ECO:0000256" key="4">
    <source>
        <dbReference type="ARBA" id="ARBA00023136"/>
    </source>
</evidence>
<evidence type="ECO:0000313" key="8">
    <source>
        <dbReference type="Proteomes" id="UP000030019"/>
    </source>
</evidence>
<feature type="transmembrane region" description="Helical" evidence="5">
    <location>
        <begin position="135"/>
        <end position="153"/>
    </location>
</feature>
<dbReference type="Pfam" id="PF01061">
    <property type="entry name" value="ABC2_membrane"/>
    <property type="match status" value="1"/>
</dbReference>
<comment type="caution">
    <text evidence="7">The sequence shown here is derived from an EMBL/GenBank/DDBJ whole genome shotgun (WGS) entry which is preliminary data.</text>
</comment>
<dbReference type="InterPro" id="IPR051784">
    <property type="entry name" value="Nod_factor_ABC_transporter"/>
</dbReference>
<keyword evidence="8" id="KW-1185">Reference proteome</keyword>
<dbReference type="STRING" id="176090.SSIN_0522"/>
<comment type="subcellular location">
    <subcellularLocation>
        <location evidence="1">Membrane</location>
        <topology evidence="1">Multi-pass membrane protein</topology>
    </subcellularLocation>
</comment>
<evidence type="ECO:0000256" key="5">
    <source>
        <dbReference type="SAM" id="Phobius"/>
    </source>
</evidence>
<dbReference type="eggNOG" id="COG0842">
    <property type="taxonomic scope" value="Bacteria"/>
</dbReference>
<dbReference type="PANTHER" id="PTHR43229">
    <property type="entry name" value="NODULATION PROTEIN J"/>
    <property type="match status" value="1"/>
</dbReference>
<keyword evidence="4 5" id="KW-0472">Membrane</keyword>
<reference evidence="7 8" key="1">
    <citation type="submission" date="2014-06" db="EMBL/GenBank/DDBJ databases">
        <authorList>
            <person name="Teng J.L."/>
            <person name="Huang Y."/>
            <person name="Tse H."/>
            <person name="Lau S.K."/>
            <person name="Woo P.C."/>
        </authorList>
    </citation>
    <scope>NUCLEOTIDE SEQUENCE [LARGE SCALE GENOMIC DNA]</scope>
    <source>
        <strain evidence="7 8">HKU4</strain>
    </source>
</reference>
<evidence type="ECO:0000256" key="2">
    <source>
        <dbReference type="ARBA" id="ARBA00022692"/>
    </source>
</evidence>
<dbReference type="Proteomes" id="UP000030019">
    <property type="component" value="Unassembled WGS sequence"/>
</dbReference>
<accession>A0A0A0DIL6</accession>
<dbReference type="PANTHER" id="PTHR43229:SF2">
    <property type="entry name" value="NODULATION PROTEIN J"/>
    <property type="match status" value="1"/>
</dbReference>
<dbReference type="GO" id="GO:0140359">
    <property type="term" value="F:ABC-type transporter activity"/>
    <property type="evidence" value="ECO:0007669"/>
    <property type="project" value="InterPro"/>
</dbReference>
<proteinExistence type="predicted"/>
<evidence type="ECO:0000313" key="7">
    <source>
        <dbReference type="EMBL" id="KGM37728.1"/>
    </source>
</evidence>
<protein>
    <submittedName>
        <fullName evidence="7">Putative ABC transporter, integral membrane protein</fullName>
    </submittedName>
</protein>
<dbReference type="AlphaFoldDB" id="A0A0A0DIL6"/>
<feature type="transmembrane region" description="Helical" evidence="5">
    <location>
        <begin position="219"/>
        <end position="240"/>
    </location>
</feature>
<evidence type="ECO:0000256" key="1">
    <source>
        <dbReference type="ARBA" id="ARBA00004141"/>
    </source>
</evidence>
<feature type="transmembrane region" description="Helical" evidence="5">
    <location>
        <begin position="96"/>
        <end position="123"/>
    </location>
</feature>
<keyword evidence="2 5" id="KW-0812">Transmembrane</keyword>
<name>A0A0A0DIL6_9STRE</name>
<dbReference type="EMBL" id="JPEN01000038">
    <property type="protein sequence ID" value="KGM37728.1"/>
    <property type="molecule type" value="Genomic_DNA"/>
</dbReference>
<evidence type="ECO:0000256" key="3">
    <source>
        <dbReference type="ARBA" id="ARBA00022989"/>
    </source>
</evidence>
<feature type="transmembrane region" description="Helical" evidence="5">
    <location>
        <begin position="17"/>
        <end position="36"/>
    </location>
</feature>